<keyword evidence="2" id="KW-0808">Transferase</keyword>
<dbReference type="GO" id="GO:0016740">
    <property type="term" value="F:transferase activity"/>
    <property type="evidence" value="ECO:0007669"/>
    <property type="project" value="UniProtKB-KW"/>
</dbReference>
<dbReference type="GO" id="GO:0005829">
    <property type="term" value="C:cytosol"/>
    <property type="evidence" value="ECO:0007669"/>
    <property type="project" value="TreeGrafter"/>
</dbReference>
<evidence type="ECO:0000313" key="2">
    <source>
        <dbReference type="EMBL" id="GAK58690.1"/>
    </source>
</evidence>
<dbReference type="CDD" id="cd01741">
    <property type="entry name" value="GATase1_1"/>
    <property type="match status" value="1"/>
</dbReference>
<dbReference type="NCBIfam" id="NF006562">
    <property type="entry name" value="PRK09065.1"/>
    <property type="match status" value="1"/>
</dbReference>
<dbReference type="SUPFAM" id="SSF52317">
    <property type="entry name" value="Class I glutamine amidotransferase-like"/>
    <property type="match status" value="1"/>
</dbReference>
<dbReference type="Gene3D" id="3.40.50.880">
    <property type="match status" value="1"/>
</dbReference>
<protein>
    <submittedName>
        <fullName evidence="2">Glutamine amidotransferase class-I</fullName>
    </submittedName>
</protein>
<dbReference type="HOGENOM" id="CLU_054974_4_1_0"/>
<dbReference type="Pfam" id="PF00117">
    <property type="entry name" value="GATase"/>
    <property type="match status" value="1"/>
</dbReference>
<dbReference type="InterPro" id="IPR017926">
    <property type="entry name" value="GATASE"/>
</dbReference>
<dbReference type="Proteomes" id="UP000030661">
    <property type="component" value="Unassembled WGS sequence"/>
</dbReference>
<dbReference type="AlphaFoldDB" id="A0A081C285"/>
<dbReference type="PANTHER" id="PTHR42695:SF5">
    <property type="entry name" value="GLUTAMINE AMIDOTRANSFERASE YLR126C-RELATED"/>
    <property type="match status" value="1"/>
</dbReference>
<organism evidence="2 3">
    <name type="scientific">Vecturithrix granuli</name>
    <dbReference type="NCBI Taxonomy" id="1499967"/>
    <lineage>
        <taxon>Bacteria</taxon>
        <taxon>Candidatus Moduliflexota</taxon>
        <taxon>Candidatus Vecturitrichia</taxon>
        <taxon>Candidatus Vecturitrichales</taxon>
        <taxon>Candidatus Vecturitrichaceae</taxon>
        <taxon>Candidatus Vecturithrix</taxon>
    </lineage>
</organism>
<keyword evidence="2" id="KW-0315">Glutamine amidotransferase</keyword>
<dbReference type="EMBL" id="DF820468">
    <property type="protein sequence ID" value="GAK58690.1"/>
    <property type="molecule type" value="Genomic_DNA"/>
</dbReference>
<dbReference type="PROSITE" id="PS51273">
    <property type="entry name" value="GATASE_TYPE_1"/>
    <property type="match status" value="1"/>
</dbReference>
<accession>A0A081C285</accession>
<dbReference type="eggNOG" id="COG0518">
    <property type="taxonomic scope" value="Bacteria"/>
</dbReference>
<feature type="domain" description="Glutamine amidotransferase" evidence="1">
    <location>
        <begin position="23"/>
        <end position="193"/>
    </location>
</feature>
<evidence type="ECO:0000313" key="3">
    <source>
        <dbReference type="Proteomes" id="UP000030661"/>
    </source>
</evidence>
<reference evidence="2 3" key="1">
    <citation type="journal article" date="2015" name="PeerJ">
        <title>First genomic representation of candidate bacterial phylum KSB3 points to enhanced environmental sensing as a trigger of wastewater bulking.</title>
        <authorList>
            <person name="Sekiguchi Y."/>
            <person name="Ohashi A."/>
            <person name="Parks D.H."/>
            <person name="Yamauchi T."/>
            <person name="Tyson G.W."/>
            <person name="Hugenholtz P."/>
        </authorList>
    </citation>
    <scope>NUCLEOTIDE SEQUENCE [LARGE SCALE GENOMIC DNA]</scope>
</reference>
<sequence>MPTLLLLKTGSTFPELVSQKGDFEDWILQGMGLTRRDVSIVDVTQQEPFPAYDTLSGIVITGSHDMVTDGHAWNERTARWLRRAIEGRIPILGICYGHQLLAYACGGEVADNPHGREFGTVDIQLTTEAKDDLLFGNLSNPFPAHVCHTQSVLRLPPEARLLASSAMDAHQAIVIGECAWGVQFHPEFDVEATQAYIHACAQVLRAQGTEPEQLRQQCRATPQSSALLKRFYDIVRQKNIRRSDNFTLSD</sequence>
<gene>
    <name evidence="2" type="ORF">U27_05664</name>
</gene>
<proteinExistence type="predicted"/>
<evidence type="ECO:0000259" key="1">
    <source>
        <dbReference type="Pfam" id="PF00117"/>
    </source>
</evidence>
<dbReference type="InterPro" id="IPR029062">
    <property type="entry name" value="Class_I_gatase-like"/>
</dbReference>
<dbReference type="InterPro" id="IPR044992">
    <property type="entry name" value="ChyE-like"/>
</dbReference>
<keyword evidence="3" id="KW-1185">Reference proteome</keyword>
<name>A0A081C285_VECG1</name>
<dbReference type="STRING" id="1499967.U27_05664"/>
<dbReference type="PANTHER" id="PTHR42695">
    <property type="entry name" value="GLUTAMINE AMIDOTRANSFERASE YLR126C-RELATED"/>
    <property type="match status" value="1"/>
</dbReference>